<dbReference type="GO" id="GO:0045892">
    <property type="term" value="P:negative regulation of DNA-templated transcription"/>
    <property type="evidence" value="ECO:0007669"/>
    <property type="project" value="InterPro"/>
</dbReference>
<comment type="caution">
    <text evidence="11">The sequence shown here is derived from an EMBL/GenBank/DDBJ whole genome shotgun (WGS) entry which is preliminary data.</text>
</comment>
<accession>A0A177N4D7</accession>
<proteinExistence type="inferred from homology"/>
<sequence>MAIQSINTGNAVNTTTQTKSTNKATLETQQQPVNLAADEDTINITGKAQDIKRATESILSAPAVDTTRVAALKAAIDAGEYTIDPDRVAKKIMQFETQLPNTT</sequence>
<dbReference type="InterPro" id="IPR031316">
    <property type="entry name" value="FlgM_C"/>
</dbReference>
<dbReference type="RefSeq" id="WP_066984941.1">
    <property type="nucleotide sequence ID" value="NZ_LUUI01000126.1"/>
</dbReference>
<protein>
    <recommendedName>
        <fullName evidence="2">Negative regulator of flagellin synthesis</fullName>
    </recommendedName>
    <alternativeName>
        <fullName evidence="8">Anti-sigma-28 factor</fullName>
    </alternativeName>
</protein>
<feature type="domain" description="Anti-sigma-28 factor FlgM C-terminal" evidence="10">
    <location>
        <begin position="40"/>
        <end position="94"/>
    </location>
</feature>
<feature type="compositionally biased region" description="Low complexity" evidence="9">
    <location>
        <begin position="10"/>
        <end position="25"/>
    </location>
</feature>
<comment type="function">
    <text evidence="7">Responsible for the coupling of flagellin expression to flagellar assembly by preventing expression of the flagellin genes when a component of the middle class of proteins is defective. It negatively regulates flagellar genes by inhibiting the activity of FliA by directly binding to FliA.</text>
</comment>
<dbReference type="Pfam" id="PF04316">
    <property type="entry name" value="FlgM"/>
    <property type="match status" value="1"/>
</dbReference>
<dbReference type="OrthoDB" id="5572382at2"/>
<evidence type="ECO:0000256" key="4">
    <source>
        <dbReference type="ARBA" id="ARBA00022795"/>
    </source>
</evidence>
<evidence type="ECO:0000256" key="1">
    <source>
        <dbReference type="ARBA" id="ARBA00005322"/>
    </source>
</evidence>
<dbReference type="Proteomes" id="UP000078476">
    <property type="component" value="Unassembled WGS sequence"/>
</dbReference>
<reference evidence="11 12" key="1">
    <citation type="submission" date="2016-03" db="EMBL/GenBank/DDBJ databases">
        <authorList>
            <person name="Ploux O."/>
        </authorList>
    </citation>
    <scope>NUCLEOTIDE SEQUENCE [LARGE SCALE GENOMIC DNA]</scope>
    <source>
        <strain evidence="11 12">R-45370</strain>
    </source>
</reference>
<evidence type="ECO:0000256" key="2">
    <source>
        <dbReference type="ARBA" id="ARBA00017823"/>
    </source>
</evidence>
<dbReference type="InterPro" id="IPR007412">
    <property type="entry name" value="FlgM"/>
</dbReference>
<keyword evidence="6" id="KW-0804">Transcription</keyword>
<evidence type="ECO:0000313" key="12">
    <source>
        <dbReference type="Proteomes" id="UP000078476"/>
    </source>
</evidence>
<keyword evidence="4" id="KW-1005">Bacterial flagellum biogenesis</keyword>
<feature type="region of interest" description="Disordered" evidence="9">
    <location>
        <begin position="1"/>
        <end position="30"/>
    </location>
</feature>
<keyword evidence="3" id="KW-0678">Repressor</keyword>
<dbReference type="AlphaFoldDB" id="A0A177N4D7"/>
<organism evidence="11 12">
    <name type="scientific">Methylomonas lenta</name>
    <dbReference type="NCBI Taxonomy" id="980561"/>
    <lineage>
        <taxon>Bacteria</taxon>
        <taxon>Pseudomonadati</taxon>
        <taxon>Pseudomonadota</taxon>
        <taxon>Gammaproteobacteria</taxon>
        <taxon>Methylococcales</taxon>
        <taxon>Methylococcaceae</taxon>
        <taxon>Methylomonas</taxon>
    </lineage>
</organism>
<name>A0A177N4D7_9GAMM</name>
<evidence type="ECO:0000256" key="5">
    <source>
        <dbReference type="ARBA" id="ARBA00023015"/>
    </source>
</evidence>
<dbReference type="STRING" id="980561.A1359_13160"/>
<evidence type="ECO:0000256" key="3">
    <source>
        <dbReference type="ARBA" id="ARBA00022491"/>
    </source>
</evidence>
<evidence type="ECO:0000256" key="8">
    <source>
        <dbReference type="ARBA" id="ARBA00030117"/>
    </source>
</evidence>
<evidence type="ECO:0000256" key="9">
    <source>
        <dbReference type="SAM" id="MobiDB-lite"/>
    </source>
</evidence>
<keyword evidence="5" id="KW-0805">Transcription regulation</keyword>
<dbReference type="InterPro" id="IPR035890">
    <property type="entry name" value="Anti-sigma-28_factor_FlgM_sf"/>
</dbReference>
<dbReference type="SUPFAM" id="SSF101498">
    <property type="entry name" value="Anti-sigma factor FlgM"/>
    <property type="match status" value="1"/>
</dbReference>
<dbReference type="NCBIfam" id="TIGR03824">
    <property type="entry name" value="FlgM_jcvi"/>
    <property type="match status" value="1"/>
</dbReference>
<evidence type="ECO:0000256" key="7">
    <source>
        <dbReference type="ARBA" id="ARBA00024739"/>
    </source>
</evidence>
<dbReference type="GO" id="GO:0044781">
    <property type="term" value="P:bacterial-type flagellum organization"/>
    <property type="evidence" value="ECO:0007669"/>
    <property type="project" value="UniProtKB-KW"/>
</dbReference>
<comment type="similarity">
    <text evidence="1">Belongs to the FlgM family.</text>
</comment>
<gene>
    <name evidence="11" type="ORF">A1359_13160</name>
</gene>
<dbReference type="EMBL" id="LUUI01000126">
    <property type="protein sequence ID" value="OAI12846.1"/>
    <property type="molecule type" value="Genomic_DNA"/>
</dbReference>
<evidence type="ECO:0000256" key="6">
    <source>
        <dbReference type="ARBA" id="ARBA00023163"/>
    </source>
</evidence>
<evidence type="ECO:0000259" key="10">
    <source>
        <dbReference type="Pfam" id="PF04316"/>
    </source>
</evidence>
<evidence type="ECO:0000313" key="11">
    <source>
        <dbReference type="EMBL" id="OAI12846.1"/>
    </source>
</evidence>
<keyword evidence="12" id="KW-1185">Reference proteome</keyword>